<keyword evidence="5" id="KW-0378">Hydrolase</keyword>
<dbReference type="GO" id="GO:0004065">
    <property type="term" value="F:arylsulfatase activity"/>
    <property type="evidence" value="ECO:0007669"/>
    <property type="project" value="TreeGrafter"/>
</dbReference>
<comment type="similarity">
    <text evidence="2">Belongs to the sulfatase family.</text>
</comment>
<evidence type="ECO:0000259" key="8">
    <source>
        <dbReference type="Pfam" id="PF00884"/>
    </source>
</evidence>
<name>A0A934R9E1_9BACT</name>
<reference evidence="9" key="1">
    <citation type="submission" date="2021-01" db="EMBL/GenBank/DDBJ databases">
        <title>Modified the classification status of verrucomicrobia.</title>
        <authorList>
            <person name="Feng X."/>
        </authorList>
    </citation>
    <scope>NUCLEOTIDE SEQUENCE</scope>
    <source>
        <strain evidence="9">KCTC 22201</strain>
    </source>
</reference>
<evidence type="ECO:0000256" key="3">
    <source>
        <dbReference type="ARBA" id="ARBA00022723"/>
    </source>
</evidence>
<organism evidence="9 10">
    <name type="scientific">Haloferula rosea</name>
    <dbReference type="NCBI Taxonomy" id="490093"/>
    <lineage>
        <taxon>Bacteria</taxon>
        <taxon>Pseudomonadati</taxon>
        <taxon>Verrucomicrobiota</taxon>
        <taxon>Verrucomicrobiia</taxon>
        <taxon>Verrucomicrobiales</taxon>
        <taxon>Verrucomicrobiaceae</taxon>
        <taxon>Haloferula</taxon>
    </lineage>
</organism>
<dbReference type="EMBL" id="JAENII010000004">
    <property type="protein sequence ID" value="MBK1826777.1"/>
    <property type="molecule type" value="Genomic_DNA"/>
</dbReference>
<dbReference type="PROSITE" id="PS00149">
    <property type="entry name" value="SULFATASE_2"/>
    <property type="match status" value="1"/>
</dbReference>
<comment type="caution">
    <text evidence="9">The sequence shown here is derived from an EMBL/GenBank/DDBJ whole genome shotgun (WGS) entry which is preliminary data.</text>
</comment>
<dbReference type="GO" id="GO:0046872">
    <property type="term" value="F:metal ion binding"/>
    <property type="evidence" value="ECO:0007669"/>
    <property type="project" value="UniProtKB-KW"/>
</dbReference>
<dbReference type="PANTHER" id="PTHR42693:SF42">
    <property type="entry name" value="ARYLSULFATASE G"/>
    <property type="match status" value="1"/>
</dbReference>
<dbReference type="Gene3D" id="3.40.720.10">
    <property type="entry name" value="Alkaline Phosphatase, subunit A"/>
    <property type="match status" value="1"/>
</dbReference>
<evidence type="ECO:0000256" key="2">
    <source>
        <dbReference type="ARBA" id="ARBA00008779"/>
    </source>
</evidence>
<dbReference type="AlphaFoldDB" id="A0A934R9E1"/>
<keyword evidence="4" id="KW-0732">Signal</keyword>
<evidence type="ECO:0000256" key="6">
    <source>
        <dbReference type="ARBA" id="ARBA00022837"/>
    </source>
</evidence>
<evidence type="ECO:0000313" key="10">
    <source>
        <dbReference type="Proteomes" id="UP000658278"/>
    </source>
</evidence>
<evidence type="ECO:0000256" key="1">
    <source>
        <dbReference type="ARBA" id="ARBA00001913"/>
    </source>
</evidence>
<dbReference type="RefSeq" id="WP_200278356.1">
    <property type="nucleotide sequence ID" value="NZ_JAENII010000004.1"/>
</dbReference>
<keyword evidence="6" id="KW-0106">Calcium</keyword>
<proteinExistence type="inferred from homology"/>
<keyword evidence="3" id="KW-0479">Metal-binding</keyword>
<protein>
    <submittedName>
        <fullName evidence="9">Sulfatase</fullName>
    </submittedName>
</protein>
<dbReference type="InterPro" id="IPR050738">
    <property type="entry name" value="Sulfatase"/>
</dbReference>
<evidence type="ECO:0000256" key="5">
    <source>
        <dbReference type="ARBA" id="ARBA00022801"/>
    </source>
</evidence>
<evidence type="ECO:0000313" key="9">
    <source>
        <dbReference type="EMBL" id="MBK1826777.1"/>
    </source>
</evidence>
<accession>A0A934R9E1</accession>
<dbReference type="SUPFAM" id="SSF53649">
    <property type="entry name" value="Alkaline phosphatase-like"/>
    <property type="match status" value="1"/>
</dbReference>
<dbReference type="Proteomes" id="UP000658278">
    <property type="component" value="Unassembled WGS sequence"/>
</dbReference>
<feature type="compositionally biased region" description="Polar residues" evidence="7">
    <location>
        <begin position="164"/>
        <end position="178"/>
    </location>
</feature>
<dbReference type="Pfam" id="PF00884">
    <property type="entry name" value="Sulfatase"/>
    <property type="match status" value="1"/>
</dbReference>
<feature type="region of interest" description="Disordered" evidence="7">
    <location>
        <begin position="164"/>
        <end position="189"/>
    </location>
</feature>
<gene>
    <name evidence="9" type="ORF">JIN81_07090</name>
</gene>
<dbReference type="InterPro" id="IPR017850">
    <property type="entry name" value="Alkaline_phosphatase_core_sf"/>
</dbReference>
<dbReference type="InterPro" id="IPR000917">
    <property type="entry name" value="Sulfatase_N"/>
</dbReference>
<evidence type="ECO:0000256" key="7">
    <source>
        <dbReference type="SAM" id="MobiDB-lite"/>
    </source>
</evidence>
<dbReference type="Gene3D" id="3.30.1120.10">
    <property type="match status" value="1"/>
</dbReference>
<comment type="cofactor">
    <cofactor evidence="1">
        <name>Ca(2+)</name>
        <dbReference type="ChEBI" id="CHEBI:29108"/>
    </cofactor>
</comment>
<dbReference type="CDD" id="cd16144">
    <property type="entry name" value="ARS_like"/>
    <property type="match status" value="1"/>
</dbReference>
<dbReference type="PANTHER" id="PTHR42693">
    <property type="entry name" value="ARYLSULFATASE FAMILY MEMBER"/>
    <property type="match status" value="1"/>
</dbReference>
<feature type="domain" description="Sulfatase N-terminal" evidence="8">
    <location>
        <begin position="15"/>
        <end position="366"/>
    </location>
</feature>
<evidence type="ECO:0000256" key="4">
    <source>
        <dbReference type="ARBA" id="ARBA00022729"/>
    </source>
</evidence>
<dbReference type="InterPro" id="IPR024607">
    <property type="entry name" value="Sulfatase_CS"/>
</dbReference>
<keyword evidence="10" id="KW-1185">Reference proteome</keyword>
<sequence>MGPAYGNDDGRPEKPNFVLILTDDLGWQDVKCYDVDEPSPMETPNIDALAKRGVMFWQGYSPAPTCAPSRCAIMSGVHPARAQKTHVVGGGPPTPYSVAQHRLMPPWYSGRMPADELTLPKLLKQQGYVTGHSGKWHMAINHHAYPQPEDQGFDFTRSHRGTSIPTKNRLTGFDTPTSEMPHRLGKDGFPIDQTTEDALEFVRKNQDKPFFLYYATWLVHTPIHTRSKALLEKYCKKLDVSFPTDPDKWEVEGQNNPFYCAMVEQLDHYVGQLIDHLATTEDPRWPGHKLIENTYIIFTSDNGGMERHPGEIITDNAPLDRGKISAREGGTRVPLIMAGPGIDEGVQSEVMINGLDFYPTIASFAGAKPPKDKPLDGCDLKPLLVKDPGDPELVRDADGKVRDTMVWHFPHSVAMESTIRVGDWKLIRKYDHVANPAAEPYQLFRLYRTIDGKPQREDIEESNDLAKSAPEKVEQMAARLDAALAEMKASFPYYNPHTKHALPHKKQVPKVVSESRSGSKVSFSYQEQGSKVVEADLLYTLNGGERYEEWFRMPATLEDGLKVTAELPEGTTHYLINLIDEHRFLTSYPEVPDMKTISRDRVHYSASALKVSAR</sequence>